<evidence type="ECO:0000256" key="2">
    <source>
        <dbReference type="ARBA" id="ARBA00023015"/>
    </source>
</evidence>
<dbReference type="PANTHER" id="PTHR44591:SF3">
    <property type="entry name" value="RESPONSE REGULATORY DOMAIN-CONTAINING PROTEIN"/>
    <property type="match status" value="1"/>
</dbReference>
<accession>A0ABW0GSX4</accession>
<gene>
    <name evidence="6" type="ORF">ACFPLB_01385</name>
</gene>
<evidence type="ECO:0000256" key="1">
    <source>
        <dbReference type="ARBA" id="ARBA00022553"/>
    </source>
</evidence>
<keyword evidence="3" id="KW-0804">Transcription</keyword>
<keyword evidence="1 4" id="KW-0597">Phosphoprotein</keyword>
<dbReference type="InterPro" id="IPR011006">
    <property type="entry name" value="CheY-like_superfamily"/>
</dbReference>
<dbReference type="InterPro" id="IPR001789">
    <property type="entry name" value="Sig_transdc_resp-reg_receiver"/>
</dbReference>
<dbReference type="SMART" id="SM00448">
    <property type="entry name" value="REC"/>
    <property type="match status" value="1"/>
</dbReference>
<name>A0ABW0GSX4_9HYPH</name>
<comment type="caution">
    <text evidence="6">The sequence shown here is derived from an EMBL/GenBank/DDBJ whole genome shotgun (WGS) entry which is preliminary data.</text>
</comment>
<keyword evidence="7" id="KW-1185">Reference proteome</keyword>
<dbReference type="EMBL" id="JBHSLL010000006">
    <property type="protein sequence ID" value="MFC5384610.1"/>
    <property type="molecule type" value="Genomic_DNA"/>
</dbReference>
<evidence type="ECO:0000313" key="7">
    <source>
        <dbReference type="Proteomes" id="UP001596016"/>
    </source>
</evidence>
<evidence type="ECO:0000256" key="3">
    <source>
        <dbReference type="ARBA" id="ARBA00023163"/>
    </source>
</evidence>
<dbReference type="InterPro" id="IPR050595">
    <property type="entry name" value="Bact_response_regulator"/>
</dbReference>
<dbReference type="Proteomes" id="UP001596016">
    <property type="component" value="Unassembled WGS sequence"/>
</dbReference>
<reference evidence="7" key="1">
    <citation type="journal article" date="2019" name="Int. J. Syst. Evol. Microbiol.">
        <title>The Global Catalogue of Microorganisms (GCM) 10K type strain sequencing project: providing services to taxonomists for standard genome sequencing and annotation.</title>
        <authorList>
            <consortium name="The Broad Institute Genomics Platform"/>
            <consortium name="The Broad Institute Genome Sequencing Center for Infectious Disease"/>
            <person name="Wu L."/>
            <person name="Ma J."/>
        </authorList>
    </citation>
    <scope>NUCLEOTIDE SEQUENCE [LARGE SCALE GENOMIC DNA]</scope>
    <source>
        <strain evidence="7">CGMCC 4.1415</strain>
    </source>
</reference>
<feature type="modified residue" description="4-aspartylphosphate" evidence="4">
    <location>
        <position position="60"/>
    </location>
</feature>
<dbReference type="PANTHER" id="PTHR44591">
    <property type="entry name" value="STRESS RESPONSE REGULATOR PROTEIN 1"/>
    <property type="match status" value="1"/>
</dbReference>
<dbReference type="SUPFAM" id="SSF52172">
    <property type="entry name" value="CheY-like"/>
    <property type="match status" value="1"/>
</dbReference>
<evidence type="ECO:0000313" key="6">
    <source>
        <dbReference type="EMBL" id="MFC5384610.1"/>
    </source>
</evidence>
<dbReference type="PROSITE" id="PS50110">
    <property type="entry name" value="RESPONSE_REGULATORY"/>
    <property type="match status" value="1"/>
</dbReference>
<feature type="domain" description="Response regulatory" evidence="5">
    <location>
        <begin position="10"/>
        <end position="123"/>
    </location>
</feature>
<dbReference type="Pfam" id="PF00072">
    <property type="entry name" value="Response_reg"/>
    <property type="match status" value="1"/>
</dbReference>
<sequence>MSATSTIKPIVLIVEDEFLIRMSIVHFFEDAGFDTLEALSADNAKLILNKGIPISIIFTDIDMPGSINGLQLAWIVSENYPYIRVVVGSGRSRPAESDLPNGAIFFPKPYDFTALKPAILHNNPI</sequence>
<dbReference type="Gene3D" id="3.40.50.2300">
    <property type="match status" value="1"/>
</dbReference>
<organism evidence="6 7">
    <name type="scientific">Aquamicrobium segne</name>
    <dbReference type="NCBI Taxonomy" id="469547"/>
    <lineage>
        <taxon>Bacteria</taxon>
        <taxon>Pseudomonadati</taxon>
        <taxon>Pseudomonadota</taxon>
        <taxon>Alphaproteobacteria</taxon>
        <taxon>Hyphomicrobiales</taxon>
        <taxon>Phyllobacteriaceae</taxon>
        <taxon>Aquamicrobium</taxon>
    </lineage>
</organism>
<proteinExistence type="predicted"/>
<keyword evidence="2" id="KW-0805">Transcription regulation</keyword>
<protein>
    <submittedName>
        <fullName evidence="6">Response regulator</fullName>
    </submittedName>
</protein>
<evidence type="ECO:0000259" key="5">
    <source>
        <dbReference type="PROSITE" id="PS50110"/>
    </source>
</evidence>
<dbReference type="RefSeq" id="WP_378227460.1">
    <property type="nucleotide sequence ID" value="NZ_JBHSLL010000006.1"/>
</dbReference>
<evidence type="ECO:0000256" key="4">
    <source>
        <dbReference type="PROSITE-ProRule" id="PRU00169"/>
    </source>
</evidence>